<keyword evidence="3 5" id="KW-0288">FMN</keyword>
<dbReference type="InterPro" id="IPR003382">
    <property type="entry name" value="Flavoprotein"/>
</dbReference>
<evidence type="ECO:0000256" key="1">
    <source>
        <dbReference type="ARBA" id="ARBA00022602"/>
    </source>
</evidence>
<gene>
    <name evidence="5" type="primary">ubiX</name>
    <name evidence="7" type="ORF">LJD61_18390</name>
</gene>
<proteinExistence type="inferred from homology"/>
<sequence length="191" mass="20957">MRLIIGISGGSGAIYALGLLQTLKLLGIETHLVMTKMGEDVVKYECGLDKNDLREFAKEIYSYDDLYAPIASGTFKTEGMVIIPCSMKTLAAVANGYSDNLLSRSADVVLKERRKLVVVPRETPLSIIHLKNMLELSRAGAVIMPAAPGFYTHPQCISDIVAIMTGKILDAFDIDHDLIERWGEKGKVGER</sequence>
<dbReference type="NCBIfam" id="NF004685">
    <property type="entry name" value="PRK06029.1"/>
    <property type="match status" value="1"/>
</dbReference>
<dbReference type="EC" id="2.5.1.129" evidence="5"/>
<dbReference type="EMBL" id="JAJEKE010000023">
    <property type="protein sequence ID" value="MCQ1531485.1"/>
    <property type="molecule type" value="Genomic_DNA"/>
</dbReference>
<keyword evidence="2 5" id="KW-0285">Flavoprotein</keyword>
<dbReference type="Gene3D" id="3.40.50.1950">
    <property type="entry name" value="Flavin prenyltransferase-like"/>
    <property type="match status" value="1"/>
</dbReference>
<dbReference type="Proteomes" id="UP001651880">
    <property type="component" value="Unassembled WGS sequence"/>
</dbReference>
<accession>A0ABT1NJP0</accession>
<feature type="binding site" evidence="5">
    <location>
        <begin position="86"/>
        <end position="89"/>
    </location>
    <ligand>
        <name>FMN</name>
        <dbReference type="ChEBI" id="CHEBI:58210"/>
    </ligand>
</feature>
<organism evidence="7 8">
    <name type="scientific">Lutispora saccharofermentans</name>
    <dbReference type="NCBI Taxonomy" id="3024236"/>
    <lineage>
        <taxon>Bacteria</taxon>
        <taxon>Bacillati</taxon>
        <taxon>Bacillota</taxon>
        <taxon>Clostridia</taxon>
        <taxon>Lutisporales</taxon>
        <taxon>Lutisporaceae</taxon>
        <taxon>Lutispora</taxon>
    </lineage>
</organism>
<evidence type="ECO:0000256" key="2">
    <source>
        <dbReference type="ARBA" id="ARBA00022630"/>
    </source>
</evidence>
<comment type="similarity">
    <text evidence="5">Belongs to the UbiX/PAD1 family.</text>
</comment>
<dbReference type="NCBIfam" id="TIGR00421">
    <property type="entry name" value="ubiX_pad"/>
    <property type="match status" value="1"/>
</dbReference>
<dbReference type="InterPro" id="IPR004507">
    <property type="entry name" value="UbiX-like"/>
</dbReference>
<feature type="domain" description="Flavoprotein" evidence="6">
    <location>
        <begin position="1"/>
        <end position="171"/>
    </location>
</feature>
<dbReference type="PANTHER" id="PTHR43374:SF1">
    <property type="entry name" value="FLAVIN PRENYLTRANSFERASE PAD1, MITOCHONDRIAL"/>
    <property type="match status" value="1"/>
</dbReference>
<keyword evidence="8" id="KW-1185">Reference proteome</keyword>
<evidence type="ECO:0000259" key="6">
    <source>
        <dbReference type="Pfam" id="PF02441"/>
    </source>
</evidence>
<feature type="binding site" evidence="5">
    <location>
        <position position="151"/>
    </location>
    <ligand>
        <name>dimethylallyl phosphate</name>
        <dbReference type="ChEBI" id="CHEBI:88052"/>
    </ligand>
</feature>
<dbReference type="SUPFAM" id="SSF52507">
    <property type="entry name" value="Homo-oligomeric flavin-containing Cys decarboxylases, HFCD"/>
    <property type="match status" value="1"/>
</dbReference>
<comment type="caution">
    <text evidence="5">Lacks conserved residue(s) required for the propagation of feature annotation.</text>
</comment>
<protein>
    <recommendedName>
        <fullName evidence="5">Flavin prenyltransferase UbiX</fullName>
        <ecNumber evidence="5">2.5.1.129</ecNumber>
    </recommendedName>
</protein>
<evidence type="ECO:0000256" key="5">
    <source>
        <dbReference type="HAMAP-Rule" id="MF_01984"/>
    </source>
</evidence>
<dbReference type="PANTHER" id="PTHR43374">
    <property type="entry name" value="FLAVIN PRENYLTRANSFERASE"/>
    <property type="match status" value="1"/>
</dbReference>
<name>A0ABT1NJP0_9FIRM</name>
<evidence type="ECO:0000313" key="7">
    <source>
        <dbReference type="EMBL" id="MCQ1531485.1"/>
    </source>
</evidence>
<comment type="caution">
    <text evidence="7">The sequence shown here is derived from an EMBL/GenBank/DDBJ whole genome shotgun (WGS) entry which is preliminary data.</text>
</comment>
<feature type="binding site" evidence="5">
    <location>
        <position position="167"/>
    </location>
    <ligand>
        <name>dimethylallyl phosphate</name>
        <dbReference type="ChEBI" id="CHEBI:88052"/>
    </ligand>
</feature>
<reference evidence="7 8" key="1">
    <citation type="submission" date="2021-10" db="EMBL/GenBank/DDBJ databases">
        <title>Lutispora strain m25 sp. nov., a thermophilic, non-spore-forming bacterium isolated from a lab-scale methanogenic bioreactor digesting anaerobic sludge.</title>
        <authorList>
            <person name="El Houari A."/>
            <person name="Mcdonald J."/>
        </authorList>
    </citation>
    <scope>NUCLEOTIDE SEQUENCE [LARGE SCALE GENOMIC DNA]</scope>
    <source>
        <strain evidence="8">m25</strain>
    </source>
</reference>
<evidence type="ECO:0000256" key="4">
    <source>
        <dbReference type="ARBA" id="ARBA00022679"/>
    </source>
</evidence>
<comment type="function">
    <text evidence="5">Flavin prenyltransferase that catalyzes the synthesis of the prenylated FMN cofactor (prenyl-FMN) for 4-hydroxy-3-polyprenylbenzoic acid decarboxylase UbiD. The prenyltransferase is metal-independent and links a dimethylallyl moiety from dimethylallyl monophosphate (DMAP) to the flavin N5 and C6 atoms of FMN.</text>
</comment>
<dbReference type="InterPro" id="IPR036551">
    <property type="entry name" value="Flavin_trans-like"/>
</dbReference>
<evidence type="ECO:0000313" key="8">
    <source>
        <dbReference type="Proteomes" id="UP001651880"/>
    </source>
</evidence>
<keyword evidence="1 5" id="KW-0637">Prenyltransferase</keyword>
<dbReference type="Pfam" id="PF02441">
    <property type="entry name" value="Flavoprotein"/>
    <property type="match status" value="1"/>
</dbReference>
<comment type="catalytic activity">
    <reaction evidence="5">
        <text>dimethylallyl phosphate + FMNH2 = prenylated FMNH2 + phosphate</text>
        <dbReference type="Rhea" id="RHEA:37743"/>
        <dbReference type="ChEBI" id="CHEBI:43474"/>
        <dbReference type="ChEBI" id="CHEBI:57618"/>
        <dbReference type="ChEBI" id="CHEBI:87467"/>
        <dbReference type="ChEBI" id="CHEBI:88052"/>
        <dbReference type="EC" id="2.5.1.129"/>
    </reaction>
</comment>
<evidence type="ECO:0000256" key="3">
    <source>
        <dbReference type="ARBA" id="ARBA00022643"/>
    </source>
</evidence>
<keyword evidence="4 5" id="KW-0808">Transferase</keyword>
<feature type="binding site" evidence="5">
    <location>
        <position position="121"/>
    </location>
    <ligand>
        <name>FMN</name>
        <dbReference type="ChEBI" id="CHEBI:58210"/>
    </ligand>
</feature>
<dbReference type="RefSeq" id="WP_255229029.1">
    <property type="nucleotide sequence ID" value="NZ_JAJEKE010000023.1"/>
</dbReference>
<feature type="binding site" evidence="5">
    <location>
        <begin position="9"/>
        <end position="11"/>
    </location>
    <ligand>
        <name>FMN</name>
        <dbReference type="ChEBI" id="CHEBI:58210"/>
    </ligand>
</feature>
<dbReference type="HAMAP" id="MF_01984">
    <property type="entry name" value="ubiX_pad"/>
    <property type="match status" value="1"/>
</dbReference>
<feature type="binding site" evidence="5">
    <location>
        <position position="35"/>
    </location>
    <ligand>
        <name>FMN</name>
        <dbReference type="ChEBI" id="CHEBI:58210"/>
    </ligand>
</feature>